<evidence type="ECO:0000259" key="5">
    <source>
        <dbReference type="Pfam" id="PF08531"/>
    </source>
</evidence>
<feature type="domain" description="Bacterial alpha-L-rhamnosidase N-terminal" evidence="5">
    <location>
        <begin position="158"/>
        <end position="318"/>
    </location>
</feature>
<dbReference type="InterPro" id="IPR008928">
    <property type="entry name" value="6-hairpin_glycosidase_sf"/>
</dbReference>
<evidence type="ECO:0000256" key="2">
    <source>
        <dbReference type="ARBA" id="ARBA00012652"/>
    </source>
</evidence>
<dbReference type="Pfam" id="PF05592">
    <property type="entry name" value="Bac_rhamnosid"/>
    <property type="match status" value="1"/>
</dbReference>
<dbReference type="PANTHER" id="PTHR33307:SF6">
    <property type="entry name" value="ALPHA-RHAMNOSIDASE (EUROFUNG)-RELATED"/>
    <property type="match status" value="1"/>
</dbReference>
<proteinExistence type="predicted"/>
<protein>
    <recommendedName>
        <fullName evidence="2">alpha-L-rhamnosidase</fullName>
        <ecNumber evidence="2">3.2.1.40</ecNumber>
    </recommendedName>
</protein>
<reference evidence="8" key="1">
    <citation type="submission" date="2011-11" db="EMBL/GenBank/DDBJ databases">
        <title>The Genome Sequence of Fusarium oxysporum Cotton.</title>
        <authorList>
            <consortium name="The Broad Institute Genome Sequencing Platform"/>
            <person name="Ma L.-J."/>
            <person name="Gale L.R."/>
            <person name="Schwartz D.C."/>
            <person name="Zhou S."/>
            <person name="Corby-Kistler H."/>
            <person name="Young S.K."/>
            <person name="Zeng Q."/>
            <person name="Gargeya S."/>
            <person name="Fitzgerald M."/>
            <person name="Haas B."/>
            <person name="Abouelleil A."/>
            <person name="Alvarado L."/>
            <person name="Arachchi H.M."/>
            <person name="Berlin A."/>
            <person name="Brown A."/>
            <person name="Chapman S.B."/>
            <person name="Chen Z."/>
            <person name="Dunbar C."/>
            <person name="Freedman E."/>
            <person name="Gearin G."/>
            <person name="Goldberg J."/>
            <person name="Griggs A."/>
            <person name="Gujja S."/>
            <person name="Heiman D."/>
            <person name="Howarth C."/>
            <person name="Larson L."/>
            <person name="Lui A."/>
            <person name="MacDonald P.J.P."/>
            <person name="Montmayeur A."/>
            <person name="Murphy C."/>
            <person name="Neiman D."/>
            <person name="Pearson M."/>
            <person name="Priest M."/>
            <person name="Roberts A."/>
            <person name="Saif S."/>
            <person name="Shea T."/>
            <person name="Shenoy N."/>
            <person name="Sisk P."/>
            <person name="Stolte C."/>
            <person name="Sykes S."/>
            <person name="Wortman J."/>
            <person name="Nusbaum C."/>
            <person name="Birren B."/>
        </authorList>
    </citation>
    <scope>NUCLEOTIDE SEQUENCE [LARGE SCALE GENOMIC DNA]</scope>
    <source>
        <strain evidence="8">25433</strain>
    </source>
</reference>
<dbReference type="SUPFAM" id="SSF48208">
    <property type="entry name" value="Six-hairpin glycosidases"/>
    <property type="match status" value="1"/>
</dbReference>
<dbReference type="Gene3D" id="1.50.10.10">
    <property type="match status" value="1"/>
</dbReference>
<dbReference type="HOGENOM" id="CLU_002926_0_0_1"/>
<keyword evidence="3" id="KW-0378">Hydrolase</keyword>
<evidence type="ECO:0000256" key="1">
    <source>
        <dbReference type="ARBA" id="ARBA00001445"/>
    </source>
</evidence>
<organism evidence="8">
    <name type="scientific">Fusarium oxysporum f. sp. vasinfectum 25433</name>
    <dbReference type="NCBI Taxonomy" id="1089449"/>
    <lineage>
        <taxon>Eukaryota</taxon>
        <taxon>Fungi</taxon>
        <taxon>Dikarya</taxon>
        <taxon>Ascomycota</taxon>
        <taxon>Pezizomycotina</taxon>
        <taxon>Sordariomycetes</taxon>
        <taxon>Hypocreomycetidae</taxon>
        <taxon>Hypocreales</taxon>
        <taxon>Nectriaceae</taxon>
        <taxon>Fusarium</taxon>
        <taxon>Fusarium oxysporum species complex</taxon>
    </lineage>
</organism>
<name>X0MWM0_FUSOX</name>
<dbReference type="InterPro" id="IPR013783">
    <property type="entry name" value="Ig-like_fold"/>
</dbReference>
<dbReference type="InterPro" id="IPR035398">
    <property type="entry name" value="Bac_rhamnosid_C"/>
</dbReference>
<dbReference type="Gene3D" id="2.60.40.10">
    <property type="entry name" value="Immunoglobulins"/>
    <property type="match status" value="1"/>
</dbReference>
<dbReference type="Pfam" id="PF17389">
    <property type="entry name" value="Bac_rhamnosid6H"/>
    <property type="match status" value="1"/>
</dbReference>
<dbReference type="Gene3D" id="2.60.120.260">
    <property type="entry name" value="Galactose-binding domain-like"/>
    <property type="match status" value="2"/>
</dbReference>
<sequence>MSSPRVSKLKFEHHHNGLGVDTSRPRLSWSFETSPSTAASWVQTSYEVEITFSNTVDAQVFIIESEESILVPWPARSLSSRESASVRVRVYGKSLDQESAVVKPSSWSTAAIVETALLETNDFKANFITSAERIGPYGPLRPIRFYREFTLPQDTTTIPRARLYITSLGVFEATINGQRVGDEVLAPGWTSYNHRLIYRIHNVTSLLLPGKNVISVEVAEGWYAGRLGFKGGKRFRYGDELGLFAQLEIQDTAGKVSWDLVSDEAWSCTTSPIVTSEIYDGEVHDMNHIPPKPLKTRVLPRPSAQLVAPDIPPVRVTETISCKRVFSSQRGKTVLDFGQNLVGKLFIPCLPTEKDKCITFRHAEVMENGELGTRPLRDAKCCDTVIGSGDILSNWSPKFTFHGFRYVEVEGWPGDGPSPDDIRAVVLHTDMERRGFFECSNPYVNQLHNNIVWSMRGNFLSLPTDCPQRDERLGWTGDLQVFCPTATYLYDTLGILSNWLQDVSAEQLEEGKGGIPPLVCPNAISSNWPHMAQAIWDDVTVLAPDALFQYSSDKSLLERQFDSMHAWLEWGVDRAPDGLWNPDKWQLADWLDPSAPPEDPGNGRTDNILVANAYLVHTTLVFSKLCSALGKTELATKYAQDGKRLKALFQRRYITAEGNLMSTSQTGLGLAIRFGLYPENEEQRKTAGKALDRLVRTARFHISTGFAGTPVISHALSEIGRSQLAYRMLLETTCPSWLYAVVSHDATTVWERWDSMLPDGRINPGQMTSFNHYALGAVGDWLHGTVGGISPHEPGWGVIRVRPIPGGNITSAKVSFNGPYGLVACEWKLEGQRFIMSLTIPPNCSALVTLPSEVRKDFTCEEEATRVLYSGHHSLECQFYAGEWPPKPMVAANQPMPVDSIAGVK</sequence>
<dbReference type="Pfam" id="PF25788">
    <property type="entry name" value="Ig_Rha78A_N"/>
    <property type="match status" value="1"/>
</dbReference>
<evidence type="ECO:0000256" key="3">
    <source>
        <dbReference type="ARBA" id="ARBA00022801"/>
    </source>
</evidence>
<feature type="domain" description="Alpha-L-rhamnosidase concanavalin-like" evidence="4">
    <location>
        <begin position="329"/>
        <end position="428"/>
    </location>
</feature>
<dbReference type="InterPro" id="IPR008902">
    <property type="entry name" value="Rhamnosid_concanavalin"/>
</dbReference>
<comment type="catalytic activity">
    <reaction evidence="1">
        <text>Hydrolysis of terminal non-reducing alpha-L-rhamnose residues in alpha-L-rhamnosides.</text>
        <dbReference type="EC" id="3.2.1.40"/>
    </reaction>
</comment>
<gene>
    <name evidence="8" type="ORF">FOTG_08263</name>
</gene>
<dbReference type="OrthoDB" id="10036721at2759"/>
<dbReference type="PANTHER" id="PTHR33307">
    <property type="entry name" value="ALPHA-RHAMNOSIDASE (EUROFUNG)"/>
    <property type="match status" value="1"/>
</dbReference>
<dbReference type="InterPro" id="IPR012341">
    <property type="entry name" value="6hp_glycosidase-like_sf"/>
</dbReference>
<evidence type="ECO:0000313" key="8">
    <source>
        <dbReference type="EMBL" id="EXM24775.1"/>
    </source>
</evidence>
<reference evidence="8" key="2">
    <citation type="submission" date="2012-05" db="EMBL/GenBank/DDBJ databases">
        <title>The Genome Annotation of Fusarium oxysporum Cotton.</title>
        <authorList>
            <consortium name="The Broad Institute Genomics Platform"/>
            <person name="Ma L.-J."/>
            <person name="Corby-Kistler H."/>
            <person name="Broz K."/>
            <person name="Gale L.R."/>
            <person name="Jonkers W."/>
            <person name="O'Donnell K."/>
            <person name="Ploetz R."/>
            <person name="Steinberg C."/>
            <person name="Schwartz D.C."/>
            <person name="VanEtten H."/>
            <person name="Zhou S."/>
            <person name="Young S.K."/>
            <person name="Zeng Q."/>
            <person name="Gargeya S."/>
            <person name="Fitzgerald M."/>
            <person name="Abouelleil A."/>
            <person name="Alvarado L."/>
            <person name="Chapman S.B."/>
            <person name="Gainer-Dewar J."/>
            <person name="Goldberg J."/>
            <person name="Griggs A."/>
            <person name="Gujja S."/>
            <person name="Hansen M."/>
            <person name="Howarth C."/>
            <person name="Imamovic A."/>
            <person name="Ireland A."/>
            <person name="Larimer J."/>
            <person name="McCowan C."/>
            <person name="Murphy C."/>
            <person name="Pearson M."/>
            <person name="Poon T.W."/>
            <person name="Priest M."/>
            <person name="Roberts A."/>
            <person name="Saif S."/>
            <person name="Shea T."/>
            <person name="Sykes S."/>
            <person name="Wortman J."/>
            <person name="Nusbaum C."/>
            <person name="Birren B."/>
        </authorList>
    </citation>
    <scope>NUCLEOTIDE SEQUENCE</scope>
    <source>
        <strain evidence="8">25433</strain>
    </source>
</reference>
<dbReference type="AlphaFoldDB" id="X0MWM0"/>
<dbReference type="GO" id="GO:0030596">
    <property type="term" value="F:alpha-L-rhamnosidase activity"/>
    <property type="evidence" value="ECO:0007669"/>
    <property type="project" value="UniProtKB-EC"/>
</dbReference>
<evidence type="ECO:0000259" key="4">
    <source>
        <dbReference type="Pfam" id="PF05592"/>
    </source>
</evidence>
<dbReference type="InterPro" id="IPR016007">
    <property type="entry name" value="Alpha_rhamnosid"/>
</dbReference>
<dbReference type="InterPro" id="IPR035396">
    <property type="entry name" value="Bac_rhamnosid6H"/>
</dbReference>
<feature type="domain" description="Alpha-L-rhamnosidase C-terminal" evidence="7">
    <location>
        <begin position="788"/>
        <end position="858"/>
    </location>
</feature>
<dbReference type="PIRSF" id="PIRSF010631">
    <property type="entry name" value="A-rhamnsds"/>
    <property type="match status" value="1"/>
</dbReference>
<evidence type="ECO:0000259" key="6">
    <source>
        <dbReference type="Pfam" id="PF17389"/>
    </source>
</evidence>
<dbReference type="Pfam" id="PF08531">
    <property type="entry name" value="Bac_rhamnosid_N"/>
    <property type="match status" value="1"/>
</dbReference>
<dbReference type="Proteomes" id="UP000030701">
    <property type="component" value="Unassembled WGS sequence"/>
</dbReference>
<dbReference type="EC" id="3.2.1.40" evidence="2"/>
<feature type="domain" description="Alpha-L-rhamnosidase six-hairpin glycosidase" evidence="6">
    <location>
        <begin position="433"/>
        <end position="786"/>
    </location>
</feature>
<accession>X0MWM0</accession>
<evidence type="ECO:0000259" key="7">
    <source>
        <dbReference type="Pfam" id="PF17390"/>
    </source>
</evidence>
<dbReference type="Pfam" id="PF17390">
    <property type="entry name" value="Bac_rhamnosid_C"/>
    <property type="match status" value="1"/>
</dbReference>
<dbReference type="GO" id="GO:0005975">
    <property type="term" value="P:carbohydrate metabolic process"/>
    <property type="evidence" value="ECO:0007669"/>
    <property type="project" value="InterPro"/>
</dbReference>
<dbReference type="Gene3D" id="2.60.420.10">
    <property type="entry name" value="Maltose phosphorylase, domain 3"/>
    <property type="match status" value="1"/>
</dbReference>
<dbReference type="InterPro" id="IPR013737">
    <property type="entry name" value="Bac_rhamnosid_N"/>
</dbReference>
<dbReference type="EMBL" id="JH657935">
    <property type="protein sequence ID" value="EXM24775.1"/>
    <property type="molecule type" value="Genomic_DNA"/>
</dbReference>